<evidence type="ECO:0000259" key="10">
    <source>
        <dbReference type="PROSITE" id="PS50109"/>
    </source>
</evidence>
<evidence type="ECO:0000256" key="1">
    <source>
        <dbReference type="ARBA" id="ARBA00004651"/>
    </source>
</evidence>
<dbReference type="GO" id="GO:0004673">
    <property type="term" value="F:protein histidine kinase activity"/>
    <property type="evidence" value="ECO:0007669"/>
    <property type="project" value="UniProtKB-EC"/>
</dbReference>
<dbReference type="Gene3D" id="3.30.565.10">
    <property type="entry name" value="Histidine kinase-like ATPase, C-terminal domain"/>
    <property type="match status" value="1"/>
</dbReference>
<dbReference type="Gene3D" id="6.10.340.10">
    <property type="match status" value="1"/>
</dbReference>
<feature type="transmembrane region" description="Helical" evidence="9">
    <location>
        <begin position="12"/>
        <end position="35"/>
    </location>
</feature>
<evidence type="ECO:0000256" key="9">
    <source>
        <dbReference type="SAM" id="Phobius"/>
    </source>
</evidence>
<feature type="domain" description="Histidine kinase" evidence="10">
    <location>
        <begin position="405"/>
        <end position="569"/>
    </location>
</feature>
<keyword evidence="11" id="KW-0808">Transferase</keyword>
<sequence>MKDERFFSKINVRIATAFLAISIAIVLVLSTVLYYQVSDIISENRKKQTEDSIEQTSNFIVSYVDKIKILSDLISMYPDTLKAVKNIDSASVEALTAMVGISAKSDERIRTVAVISKNGFAITSNNNMAVPLSQNMMEEEWYRAAVSSKQMPVITSVYHEPFNKEEGDRVISISHEIVGEGGEHLGVVLIDVSYKFIEDYLSSLRLGDKGYAYIVDANDMILYHPDESVFMDEEKIKTLIEDSAATMTMDDLIITKEKVPHSNWILVGVSSMEDVEVLKEKLMNILLFSALVLLGISAVISLRISKKLTEPIVELKNAMISLDESWSHLSINEKSPSEIRTLTREYNALIDRIKQLTQDIASKENAKRLFELKALQSQINPHFLYNTLDTILWLAEFGENRKAVQVSKALGEMLRMSLHINQTVVPLKDELNHAENYLKIQQTRYEDKLSYRMEGEEDLLEVPVPKLILQPVVENSIYHGIRPKKESGTVEISYKREGDFLIIEVEDDGIGYKEAKVRDENRVKTKLGGIGMKNVDQRIKLLLGEDSGIEIQGGKGGGTLVTYRLKIGADLREEES</sequence>
<protein>
    <submittedName>
        <fullName evidence="11">Sensor histidine kinase</fullName>
        <ecNumber evidence="11">2.7.13.3</ecNumber>
    </submittedName>
</protein>
<accession>A0ABV9QHG8</accession>
<dbReference type="Gene3D" id="3.30.450.20">
    <property type="entry name" value="PAS domain"/>
    <property type="match status" value="2"/>
</dbReference>
<dbReference type="PANTHER" id="PTHR42713:SF2">
    <property type="entry name" value="TWO-COMPONENT SENSOR KINASE YESM"/>
    <property type="match status" value="1"/>
</dbReference>
<comment type="subcellular location">
    <subcellularLocation>
        <location evidence="1">Cell membrane</location>
        <topology evidence="1">Multi-pass membrane protein</topology>
    </subcellularLocation>
</comment>
<dbReference type="InterPro" id="IPR003594">
    <property type="entry name" value="HATPase_dom"/>
</dbReference>
<evidence type="ECO:0000256" key="4">
    <source>
        <dbReference type="ARBA" id="ARBA00022777"/>
    </source>
</evidence>
<dbReference type="Pfam" id="PF02743">
    <property type="entry name" value="dCache_1"/>
    <property type="match status" value="1"/>
</dbReference>
<name>A0ABV9QHG8_9FIRM</name>
<keyword evidence="6" id="KW-0902">Two-component regulatory system</keyword>
<dbReference type="InterPro" id="IPR051552">
    <property type="entry name" value="HptR"/>
</dbReference>
<keyword evidence="3 9" id="KW-0812">Transmembrane</keyword>
<dbReference type="PROSITE" id="PS50109">
    <property type="entry name" value="HIS_KIN"/>
    <property type="match status" value="1"/>
</dbReference>
<keyword evidence="8" id="KW-0175">Coiled coil</keyword>
<dbReference type="InterPro" id="IPR036890">
    <property type="entry name" value="HATPase_C_sf"/>
</dbReference>
<dbReference type="CDD" id="cd18773">
    <property type="entry name" value="PDC1_HK_sensor"/>
    <property type="match status" value="1"/>
</dbReference>
<dbReference type="Pfam" id="PF06580">
    <property type="entry name" value="His_kinase"/>
    <property type="match status" value="1"/>
</dbReference>
<dbReference type="CDD" id="cd12912">
    <property type="entry name" value="PDC2_MCP_like"/>
    <property type="match status" value="1"/>
</dbReference>
<reference evidence="12" key="1">
    <citation type="journal article" date="2019" name="Int. J. Syst. Evol. Microbiol.">
        <title>The Global Catalogue of Microorganisms (GCM) 10K type strain sequencing project: providing services to taxonomists for standard genome sequencing and annotation.</title>
        <authorList>
            <consortium name="The Broad Institute Genomics Platform"/>
            <consortium name="The Broad Institute Genome Sequencing Center for Infectious Disease"/>
            <person name="Wu L."/>
            <person name="Ma J."/>
        </authorList>
    </citation>
    <scope>NUCLEOTIDE SEQUENCE [LARGE SCALE GENOMIC DNA]</scope>
    <source>
        <strain evidence="12">CCUG 46385</strain>
    </source>
</reference>
<dbReference type="SMART" id="SM00387">
    <property type="entry name" value="HATPase_c"/>
    <property type="match status" value="1"/>
</dbReference>
<dbReference type="EC" id="2.7.13.3" evidence="11"/>
<feature type="coiled-coil region" evidence="8">
    <location>
        <begin position="339"/>
        <end position="373"/>
    </location>
</feature>
<dbReference type="InterPro" id="IPR010559">
    <property type="entry name" value="Sig_transdc_His_kin_internal"/>
</dbReference>
<organism evidence="11 12">
    <name type="scientific">Filifactor villosus</name>
    <dbReference type="NCBI Taxonomy" id="29374"/>
    <lineage>
        <taxon>Bacteria</taxon>
        <taxon>Bacillati</taxon>
        <taxon>Bacillota</taxon>
        <taxon>Clostridia</taxon>
        <taxon>Peptostreptococcales</taxon>
        <taxon>Filifactoraceae</taxon>
        <taxon>Filifactor</taxon>
    </lineage>
</organism>
<feature type="transmembrane region" description="Helical" evidence="9">
    <location>
        <begin position="282"/>
        <end position="302"/>
    </location>
</feature>
<evidence type="ECO:0000256" key="8">
    <source>
        <dbReference type="SAM" id="Coils"/>
    </source>
</evidence>
<dbReference type="Pfam" id="PF02518">
    <property type="entry name" value="HATPase_c"/>
    <property type="match status" value="1"/>
</dbReference>
<dbReference type="RefSeq" id="WP_379787074.1">
    <property type="nucleotide sequence ID" value="NZ_JBHSHL010000003.1"/>
</dbReference>
<evidence type="ECO:0000256" key="2">
    <source>
        <dbReference type="ARBA" id="ARBA00022475"/>
    </source>
</evidence>
<evidence type="ECO:0000313" key="12">
    <source>
        <dbReference type="Proteomes" id="UP001595916"/>
    </source>
</evidence>
<gene>
    <name evidence="11" type="ORF">ACFO4R_00900</name>
</gene>
<evidence type="ECO:0000256" key="7">
    <source>
        <dbReference type="ARBA" id="ARBA00023136"/>
    </source>
</evidence>
<keyword evidence="12" id="KW-1185">Reference proteome</keyword>
<comment type="caution">
    <text evidence="11">The sequence shown here is derived from an EMBL/GenBank/DDBJ whole genome shotgun (WGS) entry which is preliminary data.</text>
</comment>
<keyword evidence="2" id="KW-1003">Cell membrane</keyword>
<evidence type="ECO:0000256" key="5">
    <source>
        <dbReference type="ARBA" id="ARBA00022989"/>
    </source>
</evidence>
<proteinExistence type="predicted"/>
<keyword evidence="5 9" id="KW-1133">Transmembrane helix</keyword>
<dbReference type="InterPro" id="IPR005467">
    <property type="entry name" value="His_kinase_dom"/>
</dbReference>
<dbReference type="PANTHER" id="PTHR42713">
    <property type="entry name" value="HISTIDINE KINASE-RELATED"/>
    <property type="match status" value="1"/>
</dbReference>
<evidence type="ECO:0000256" key="3">
    <source>
        <dbReference type="ARBA" id="ARBA00022692"/>
    </source>
</evidence>
<evidence type="ECO:0000313" key="11">
    <source>
        <dbReference type="EMBL" id="MFC4803629.1"/>
    </source>
</evidence>
<dbReference type="Proteomes" id="UP001595916">
    <property type="component" value="Unassembled WGS sequence"/>
</dbReference>
<dbReference type="SUPFAM" id="SSF55874">
    <property type="entry name" value="ATPase domain of HSP90 chaperone/DNA topoisomerase II/histidine kinase"/>
    <property type="match status" value="1"/>
</dbReference>
<keyword evidence="7 9" id="KW-0472">Membrane</keyword>
<dbReference type="EMBL" id="JBHSHL010000003">
    <property type="protein sequence ID" value="MFC4803629.1"/>
    <property type="molecule type" value="Genomic_DNA"/>
</dbReference>
<evidence type="ECO:0000256" key="6">
    <source>
        <dbReference type="ARBA" id="ARBA00023012"/>
    </source>
</evidence>
<dbReference type="InterPro" id="IPR033479">
    <property type="entry name" value="dCache_1"/>
</dbReference>
<keyword evidence="4 11" id="KW-0418">Kinase</keyword>